<proteinExistence type="predicted"/>
<accession>A0A858NQ34</accession>
<sequence length="186" mass="19963">MNALGKILIWASCAFGALVVIGMAPLLINPPPGAAARFVPKQSTPSSPVAPPVVVTIDPPAPPSRFAGDPNEAELLVIAAAFPNYHDNAVQQMLLPDIRHSTYRNDGVACLREDASDSIAAVATINPIVAEQMAARMIQDRRCMWRQISTTVIYRGKRGDLSTQVTFPMSGSALWVPSVFLGEEIK</sequence>
<protein>
    <submittedName>
        <fullName evidence="1">Uncharacterized protein</fullName>
    </submittedName>
</protein>
<dbReference type="Proteomes" id="UP000671877">
    <property type="component" value="Segment"/>
</dbReference>
<keyword evidence="2" id="KW-1185">Reference proteome</keyword>
<name>A0A858NQ34_9CAUD</name>
<evidence type="ECO:0000313" key="1">
    <source>
        <dbReference type="EMBL" id="QJB22025.1"/>
    </source>
</evidence>
<reference evidence="1 2" key="1">
    <citation type="submission" date="2020-03" db="EMBL/GenBank/DDBJ databases">
        <title>Development of an integrated pest management strategy to control Xanthomonas campestris pv. campestris by using bacteriophages.</title>
        <authorList>
            <person name="Holtappels D."/>
            <person name="Rombouts S."/>
            <person name="Lavigne R."/>
            <person name="Wagemans J."/>
        </authorList>
    </citation>
    <scope>NUCLEOTIDE SEQUENCE [LARGE SCALE GENOMIC DNA]</scope>
</reference>
<organism evidence="1 2">
    <name type="scientific">Xanthomonas phage FoX5</name>
    <dbReference type="NCBI Taxonomy" id="2723901"/>
    <lineage>
        <taxon>Viruses</taxon>
        <taxon>Duplodnaviria</taxon>
        <taxon>Heunggongvirae</taxon>
        <taxon>Uroviricota</taxon>
        <taxon>Caudoviricetes</taxon>
        <taxon>Foxunavirus</taxon>
        <taxon>Foxunavirus fox5</taxon>
    </lineage>
</organism>
<dbReference type="EMBL" id="MT161384">
    <property type="protein sequence ID" value="QJB22025.1"/>
    <property type="molecule type" value="Genomic_DNA"/>
</dbReference>
<gene>
    <name evidence="1" type="ORF">XccvBFoX5_gp47</name>
</gene>
<evidence type="ECO:0000313" key="2">
    <source>
        <dbReference type="Proteomes" id="UP000671877"/>
    </source>
</evidence>